<feature type="compositionally biased region" description="Basic residues" evidence="4">
    <location>
        <begin position="11"/>
        <end position="20"/>
    </location>
</feature>
<evidence type="ECO:0000256" key="3">
    <source>
        <dbReference type="PROSITE-ProRule" id="PRU00023"/>
    </source>
</evidence>
<proteinExistence type="predicted"/>
<dbReference type="PANTHER" id="PTHR24171">
    <property type="entry name" value="ANKYRIN REPEAT DOMAIN-CONTAINING PROTEIN 39-RELATED"/>
    <property type="match status" value="1"/>
</dbReference>
<organism evidence="6 7">
    <name type="scientific">Brachionus calyciflorus</name>
    <dbReference type="NCBI Taxonomy" id="104777"/>
    <lineage>
        <taxon>Eukaryota</taxon>
        <taxon>Metazoa</taxon>
        <taxon>Spiralia</taxon>
        <taxon>Gnathifera</taxon>
        <taxon>Rotifera</taxon>
        <taxon>Eurotatoria</taxon>
        <taxon>Monogononta</taxon>
        <taxon>Pseudotrocha</taxon>
        <taxon>Ploima</taxon>
        <taxon>Brachionidae</taxon>
        <taxon>Brachionus</taxon>
    </lineage>
</organism>
<feature type="domain" description="PH" evidence="5">
    <location>
        <begin position="319"/>
        <end position="457"/>
    </location>
</feature>
<dbReference type="GO" id="GO:0085020">
    <property type="term" value="P:protein K6-linked ubiquitination"/>
    <property type="evidence" value="ECO:0007669"/>
    <property type="project" value="TreeGrafter"/>
</dbReference>
<evidence type="ECO:0000256" key="1">
    <source>
        <dbReference type="ARBA" id="ARBA00022737"/>
    </source>
</evidence>
<dbReference type="OrthoDB" id="416222at2759"/>
<evidence type="ECO:0000313" key="6">
    <source>
        <dbReference type="EMBL" id="CAF0709040.1"/>
    </source>
</evidence>
<evidence type="ECO:0000259" key="5">
    <source>
        <dbReference type="PROSITE" id="PS50003"/>
    </source>
</evidence>
<gene>
    <name evidence="6" type="ORF">OXX778_LOCUS731</name>
</gene>
<feature type="repeat" description="ANK" evidence="3">
    <location>
        <begin position="262"/>
        <end position="294"/>
    </location>
</feature>
<sequence>MMGNHNFQHPHVPRRKKKLTNRQADNIADDSEILTDESNTSLNLSIRSSKYTNLSKTMNESSSFVSISEDQNSVNNVKTHRLNDDNSLMEEFLENSRYGNIEKVVEIVEQKSLEVKNFKINYRGIHKRFYGWTALHLSCYFNQIEVVRYLLKQPDIDINITNNENDTPLHKAVHSSINSSRYNIVELLLLNNADITLKNNQGLRPIDLASDPSVKSLIEAAEKTENYNLQKQFFEAVIENDLDLINKLLVNKNFDLNCTDTFGNTALHIASNKNRCEIAILLIEKGISTIVQNQQKLTALDLAKTKEMKEIIGYVPYNHRKYQGFLLKKRKFLGYKEYFVVLNKGYIIYYSNEIDAAKDHNRKGTYFLNNAIIREYADNGQEDYLAYSWTILYTNGKKHTLCSLLSYKRKNNGTSEHAGFRSHIKEKTRSLVTAKRTQLKPIERKKKWIDAIKEHIKYSDSHLGASTNNETQAMPIESLHKYLNHQFSLKISFFFFNNNYKSLNSVPG</sequence>
<dbReference type="SMART" id="SM00233">
    <property type="entry name" value="PH"/>
    <property type="match status" value="1"/>
</dbReference>
<dbReference type="InterPro" id="IPR002110">
    <property type="entry name" value="Ankyrin_rpt"/>
</dbReference>
<dbReference type="AlphaFoldDB" id="A0A813M7U2"/>
<dbReference type="GO" id="GO:0031436">
    <property type="term" value="C:BRCA1-BARD1 complex"/>
    <property type="evidence" value="ECO:0007669"/>
    <property type="project" value="TreeGrafter"/>
</dbReference>
<evidence type="ECO:0000256" key="4">
    <source>
        <dbReference type="SAM" id="MobiDB-lite"/>
    </source>
</evidence>
<dbReference type="PANTHER" id="PTHR24171:SF8">
    <property type="entry name" value="BRCA1-ASSOCIATED RING DOMAIN PROTEIN 1"/>
    <property type="match status" value="1"/>
</dbReference>
<dbReference type="InterPro" id="IPR036770">
    <property type="entry name" value="Ankyrin_rpt-contain_sf"/>
</dbReference>
<evidence type="ECO:0000256" key="2">
    <source>
        <dbReference type="ARBA" id="ARBA00023043"/>
    </source>
</evidence>
<keyword evidence="2 3" id="KW-0040">ANK repeat</keyword>
<name>A0A813M7U2_9BILA</name>
<dbReference type="Gene3D" id="2.30.29.30">
    <property type="entry name" value="Pleckstrin-homology domain (PH domain)/Phosphotyrosine-binding domain (PTB)"/>
    <property type="match status" value="1"/>
</dbReference>
<dbReference type="Pfam" id="PF12796">
    <property type="entry name" value="Ank_2"/>
    <property type="match status" value="2"/>
</dbReference>
<accession>A0A813M7U2</accession>
<dbReference type="PROSITE" id="PS50297">
    <property type="entry name" value="ANK_REP_REGION"/>
    <property type="match status" value="2"/>
</dbReference>
<keyword evidence="1" id="KW-0677">Repeat</keyword>
<dbReference type="GO" id="GO:0004842">
    <property type="term" value="F:ubiquitin-protein transferase activity"/>
    <property type="evidence" value="ECO:0007669"/>
    <property type="project" value="TreeGrafter"/>
</dbReference>
<dbReference type="InterPro" id="IPR001849">
    <property type="entry name" value="PH_domain"/>
</dbReference>
<dbReference type="PROSITE" id="PS50003">
    <property type="entry name" value="PH_DOMAIN"/>
    <property type="match status" value="1"/>
</dbReference>
<dbReference type="SMART" id="SM00248">
    <property type="entry name" value="ANK"/>
    <property type="match status" value="4"/>
</dbReference>
<evidence type="ECO:0000313" key="7">
    <source>
        <dbReference type="Proteomes" id="UP000663879"/>
    </source>
</evidence>
<reference evidence="6" key="1">
    <citation type="submission" date="2021-02" db="EMBL/GenBank/DDBJ databases">
        <authorList>
            <person name="Nowell W R."/>
        </authorList>
    </citation>
    <scope>NUCLEOTIDE SEQUENCE</scope>
    <source>
        <strain evidence="6">Ploen Becks lab</strain>
    </source>
</reference>
<dbReference type="InterPro" id="IPR011993">
    <property type="entry name" value="PH-like_dom_sf"/>
</dbReference>
<comment type="caution">
    <text evidence="6">The sequence shown here is derived from an EMBL/GenBank/DDBJ whole genome shotgun (WGS) entry which is preliminary data.</text>
</comment>
<feature type="region of interest" description="Disordered" evidence="4">
    <location>
        <begin position="1"/>
        <end position="22"/>
    </location>
</feature>
<feature type="repeat" description="ANK" evidence="3">
    <location>
        <begin position="164"/>
        <end position="200"/>
    </location>
</feature>
<protein>
    <recommendedName>
        <fullName evidence="5">PH domain-containing protein</fullName>
    </recommendedName>
</protein>
<dbReference type="Proteomes" id="UP000663879">
    <property type="component" value="Unassembled WGS sequence"/>
</dbReference>
<dbReference type="GO" id="GO:0070531">
    <property type="term" value="C:BRCA1-A complex"/>
    <property type="evidence" value="ECO:0007669"/>
    <property type="project" value="TreeGrafter"/>
</dbReference>
<dbReference type="SUPFAM" id="SSF50729">
    <property type="entry name" value="PH domain-like"/>
    <property type="match status" value="1"/>
</dbReference>
<dbReference type="PROSITE" id="PS50088">
    <property type="entry name" value="ANK_REPEAT"/>
    <property type="match status" value="2"/>
</dbReference>
<dbReference type="Gene3D" id="1.25.40.20">
    <property type="entry name" value="Ankyrin repeat-containing domain"/>
    <property type="match status" value="2"/>
</dbReference>
<keyword evidence="7" id="KW-1185">Reference proteome</keyword>
<dbReference type="EMBL" id="CAJNOC010000039">
    <property type="protein sequence ID" value="CAF0709040.1"/>
    <property type="molecule type" value="Genomic_DNA"/>
</dbReference>
<dbReference type="SUPFAM" id="SSF48403">
    <property type="entry name" value="Ankyrin repeat"/>
    <property type="match status" value="1"/>
</dbReference>
<dbReference type="Pfam" id="PF00169">
    <property type="entry name" value="PH"/>
    <property type="match status" value="1"/>
</dbReference>